<name>A0A060LNL4_9BACI</name>
<sequence length="285" mass="32840">MHTIQFPPPFPFPKQTRSLVFCDFDETYFAHESTAEQRKDIQQLEDFLYKASQQYGFQIGWITGSDTCQLLSKVKQADMRFSPHFICSNLGTEVFHVLMDGKIEPNQCWKKRLPNHYEFQRTTDEVVSELKNMYQIDLVSQSQYGQSVYKKNYYYFIRSSVLTAYHINVMKQVAATHGVGLNINRCNPKAGDPEYAYDVDFVPKEANGKDAVAAFMCHWFKVHVDDTLAFGDSGNDIKLLKFVKHGYLVGNATSEAQSKHEQMTKGSYTKGILEMLKKHYTQVTE</sequence>
<dbReference type="InterPro" id="IPR023214">
    <property type="entry name" value="HAD_sf"/>
</dbReference>
<dbReference type="SFLD" id="SFLDS00003">
    <property type="entry name" value="Haloacid_Dehalogenase"/>
    <property type="match status" value="1"/>
</dbReference>
<dbReference type="Pfam" id="PF05116">
    <property type="entry name" value="S6PP"/>
    <property type="match status" value="1"/>
</dbReference>
<dbReference type="RefSeq" id="WP_051667241.1">
    <property type="nucleotide sequence ID" value="NZ_CP003923.1"/>
</dbReference>
<dbReference type="NCBIfam" id="TIGR01484">
    <property type="entry name" value="HAD-SF-IIB"/>
    <property type="match status" value="1"/>
</dbReference>
<dbReference type="PATRIC" id="fig|1246626.3.peg.337"/>
<reference evidence="3 4" key="1">
    <citation type="journal article" date="2014" name="Gene">
        <title>A comparative genomic analysis of the alkalitolerant soil bacterium Bacillus lehensis G1.</title>
        <authorList>
            <person name="Noor Y.M."/>
            <person name="Samsulrizal N.H."/>
            <person name="Jema'on N.A."/>
            <person name="Low K.O."/>
            <person name="Ramli A.N."/>
            <person name="Alias N.I."/>
            <person name="Damis S.I."/>
            <person name="Fuzi S.F."/>
            <person name="Isa M.N."/>
            <person name="Murad A.M."/>
            <person name="Raih M.F."/>
            <person name="Bakar F.D."/>
            <person name="Najimudin N."/>
            <person name="Mahadi N.M."/>
            <person name="Illias R.M."/>
        </authorList>
    </citation>
    <scope>NUCLEOTIDE SEQUENCE [LARGE SCALE GENOMIC DNA]</scope>
    <source>
        <strain evidence="3 4">G1</strain>
    </source>
</reference>
<dbReference type="eggNOG" id="COG0561">
    <property type="taxonomic scope" value="Bacteria"/>
</dbReference>
<evidence type="ECO:0000256" key="1">
    <source>
        <dbReference type="ARBA" id="ARBA00022801"/>
    </source>
</evidence>
<dbReference type="GO" id="GO:0000287">
    <property type="term" value="F:magnesium ion binding"/>
    <property type="evidence" value="ECO:0007669"/>
    <property type="project" value="TreeGrafter"/>
</dbReference>
<dbReference type="OrthoDB" id="9781413at2"/>
<organism evidence="3 4">
    <name type="scientific">Shouchella lehensis G1</name>
    <dbReference type="NCBI Taxonomy" id="1246626"/>
    <lineage>
        <taxon>Bacteria</taxon>
        <taxon>Bacillati</taxon>
        <taxon>Bacillota</taxon>
        <taxon>Bacilli</taxon>
        <taxon>Bacillales</taxon>
        <taxon>Bacillaceae</taxon>
        <taxon>Shouchella</taxon>
    </lineage>
</organism>
<accession>A0A060LNL4</accession>
<dbReference type="PANTHER" id="PTHR10000:SF57">
    <property type="entry name" value="KANOSAMINE-6-PHOSPHATE PHOSPHATASE"/>
    <property type="match status" value="1"/>
</dbReference>
<dbReference type="GO" id="GO:0016791">
    <property type="term" value="F:phosphatase activity"/>
    <property type="evidence" value="ECO:0007669"/>
    <property type="project" value="TreeGrafter"/>
</dbReference>
<dbReference type="STRING" id="1246626.BleG1_0348"/>
<dbReference type="KEGG" id="ble:BleG1_0348"/>
<proteinExistence type="predicted"/>
<dbReference type="SFLD" id="SFLDG01141">
    <property type="entry name" value="C2.B.1:_Sucrose_Phosphatase_Li"/>
    <property type="match status" value="1"/>
</dbReference>
<keyword evidence="4" id="KW-1185">Reference proteome</keyword>
<evidence type="ECO:0000313" key="4">
    <source>
        <dbReference type="Proteomes" id="UP000027142"/>
    </source>
</evidence>
<dbReference type="EMBL" id="CP003923">
    <property type="protein sequence ID" value="AIC92956.1"/>
    <property type="molecule type" value="Genomic_DNA"/>
</dbReference>
<dbReference type="InterPro" id="IPR006379">
    <property type="entry name" value="HAD-SF_hydro_IIB"/>
</dbReference>
<dbReference type="SUPFAM" id="SSF56784">
    <property type="entry name" value="HAD-like"/>
    <property type="match status" value="1"/>
</dbReference>
<dbReference type="SFLD" id="SFLDG01140">
    <property type="entry name" value="C2.B:_Phosphomannomutase_and_P"/>
    <property type="match status" value="1"/>
</dbReference>
<dbReference type="Proteomes" id="UP000027142">
    <property type="component" value="Chromosome"/>
</dbReference>
<dbReference type="InterPro" id="IPR036412">
    <property type="entry name" value="HAD-like_sf"/>
</dbReference>
<gene>
    <name evidence="3" type="ORF">BleG1_0348</name>
</gene>
<protein>
    <submittedName>
        <fullName evidence="3">HAD family hydrolase</fullName>
    </submittedName>
</protein>
<evidence type="ECO:0000313" key="3">
    <source>
        <dbReference type="EMBL" id="AIC92956.1"/>
    </source>
</evidence>
<evidence type="ECO:0000259" key="2">
    <source>
        <dbReference type="Pfam" id="PF05116"/>
    </source>
</evidence>
<dbReference type="InterPro" id="IPR006380">
    <property type="entry name" value="SPP-like_dom"/>
</dbReference>
<dbReference type="Gene3D" id="3.40.50.1000">
    <property type="entry name" value="HAD superfamily/HAD-like"/>
    <property type="match status" value="1"/>
</dbReference>
<keyword evidence="1 3" id="KW-0378">Hydrolase</keyword>
<feature type="domain" description="Sucrose phosphatase-like" evidence="2">
    <location>
        <begin position="18"/>
        <end position="277"/>
    </location>
</feature>
<dbReference type="HOGENOM" id="CLU_084693_0_0_9"/>
<dbReference type="GO" id="GO:0005829">
    <property type="term" value="C:cytosol"/>
    <property type="evidence" value="ECO:0007669"/>
    <property type="project" value="TreeGrafter"/>
</dbReference>
<dbReference type="PANTHER" id="PTHR10000">
    <property type="entry name" value="PHOSPHOSERINE PHOSPHATASE"/>
    <property type="match status" value="1"/>
</dbReference>
<dbReference type="AlphaFoldDB" id="A0A060LNL4"/>
<dbReference type="Gene3D" id="3.30.70.1410">
    <property type="entry name" value="yhjk (haloacid dehalogenase-like hydrolase protein) domain"/>
    <property type="match status" value="1"/>
</dbReference>